<feature type="transmembrane region" description="Helical" evidence="1">
    <location>
        <begin position="126"/>
        <end position="148"/>
    </location>
</feature>
<sequence length="188" mass="19951">MSSFVRPFLPWIGYAVVASVADWRWGALAGLVLTAWGLVTARRAGRGWDALLIETCSAGYFAVVLAIALADPHSVLRPWTQSASSGWLALIAWGSLAVRRPFTLGIARASVPAALWDNPLFRRVNVVISAVWAVAFTCSALALAALQLSGAPGIAPTLVTIAAFVLPAVFTVRYPDAVRARATRQPAV</sequence>
<dbReference type="eggNOG" id="ENOG5032T92">
    <property type="taxonomic scope" value="Bacteria"/>
</dbReference>
<dbReference type="EMBL" id="CP003219">
    <property type="protein sequence ID" value="AEW97106.1"/>
    <property type="molecule type" value="Genomic_DNA"/>
</dbReference>
<dbReference type="HOGENOM" id="CLU_092420_1_0_11"/>
<accession>F8JWU7</accession>
<dbReference type="AlphaFoldDB" id="F8JWU7"/>
<feature type="transmembrane region" description="Helical" evidence="1">
    <location>
        <begin position="154"/>
        <end position="174"/>
    </location>
</feature>
<proteinExistence type="predicted"/>
<dbReference type="KEGG" id="sct:SCAT_4741"/>
<protein>
    <recommendedName>
        <fullName evidence="4">Integral membrane protein</fullName>
    </recommendedName>
</protein>
<evidence type="ECO:0000313" key="3">
    <source>
        <dbReference type="Proteomes" id="UP000007842"/>
    </source>
</evidence>
<dbReference type="Proteomes" id="UP000007842">
    <property type="component" value="Chromosome"/>
</dbReference>
<dbReference type="KEGG" id="scy:SCATT_47350"/>
<accession>G8WT83</accession>
<feature type="transmembrane region" description="Helical" evidence="1">
    <location>
        <begin position="12"/>
        <end position="39"/>
    </location>
</feature>
<dbReference type="STRING" id="1003195.SCATT_47350"/>
<name>F8JWU7_STREN</name>
<dbReference type="OrthoDB" id="3870305at2"/>
<evidence type="ECO:0008006" key="4">
    <source>
        <dbReference type="Google" id="ProtNLM"/>
    </source>
</evidence>
<organism evidence="2 3">
    <name type="scientific">Streptantibioticus cattleyicolor (strain ATCC 35852 / DSM 46488 / JCM 4925 / NBRC 14057 / NRRL 8057)</name>
    <name type="common">Streptomyces cattleya</name>
    <dbReference type="NCBI Taxonomy" id="1003195"/>
    <lineage>
        <taxon>Bacteria</taxon>
        <taxon>Bacillati</taxon>
        <taxon>Actinomycetota</taxon>
        <taxon>Actinomycetes</taxon>
        <taxon>Kitasatosporales</taxon>
        <taxon>Streptomycetaceae</taxon>
        <taxon>Streptantibioticus</taxon>
    </lineage>
</organism>
<evidence type="ECO:0000313" key="2">
    <source>
        <dbReference type="EMBL" id="AEW97106.1"/>
    </source>
</evidence>
<keyword evidence="3" id="KW-1185">Reference proteome</keyword>
<feature type="transmembrane region" description="Helical" evidence="1">
    <location>
        <begin position="82"/>
        <end position="98"/>
    </location>
</feature>
<keyword evidence="1" id="KW-1133">Transmembrane helix</keyword>
<keyword evidence="1" id="KW-0812">Transmembrane</keyword>
<dbReference type="RefSeq" id="WP_014145445.1">
    <property type="nucleotide sequence ID" value="NC_016111.1"/>
</dbReference>
<gene>
    <name evidence="2" type="ordered locus">SCATT_47350</name>
</gene>
<reference evidence="3" key="1">
    <citation type="submission" date="2011-12" db="EMBL/GenBank/DDBJ databases">
        <title>Complete genome sequence of Streptomyces cattleya strain DSM 46488.</title>
        <authorList>
            <person name="Ou H.-Y."/>
            <person name="Li P."/>
            <person name="Zhao C."/>
            <person name="O'Hagan D."/>
            <person name="Deng Z."/>
        </authorList>
    </citation>
    <scope>NUCLEOTIDE SEQUENCE [LARGE SCALE GENOMIC DNA]</scope>
    <source>
        <strain evidence="3">ATCC 35852 / DSM 46488 / JCM 4925 / NBRC 14057 / NRRL 8057</strain>
    </source>
</reference>
<feature type="transmembrane region" description="Helical" evidence="1">
    <location>
        <begin position="51"/>
        <end position="70"/>
    </location>
</feature>
<keyword evidence="1" id="KW-0472">Membrane</keyword>
<dbReference type="PATRIC" id="fig|1003195.11.peg.6174"/>
<evidence type="ECO:0000256" key="1">
    <source>
        <dbReference type="SAM" id="Phobius"/>
    </source>
</evidence>